<accession>A0A2W4Y327</accession>
<organism evidence="2 3">
    <name type="scientific">Shackletoniella antarctica</name>
    <dbReference type="NCBI Taxonomy" id="268115"/>
    <lineage>
        <taxon>Bacteria</taxon>
        <taxon>Bacillati</taxon>
        <taxon>Cyanobacteriota</taxon>
        <taxon>Cyanophyceae</taxon>
        <taxon>Oculatellales</taxon>
        <taxon>Oculatellaceae</taxon>
        <taxon>Shackletoniella</taxon>
    </lineage>
</organism>
<feature type="region of interest" description="Disordered" evidence="1">
    <location>
        <begin position="1"/>
        <end position="119"/>
    </location>
</feature>
<comment type="caution">
    <text evidence="2">The sequence shown here is derived from an EMBL/GenBank/DDBJ whole genome shotgun (WGS) entry which is preliminary data.</text>
</comment>
<reference evidence="2 3" key="2">
    <citation type="submission" date="2018-06" db="EMBL/GenBank/DDBJ databases">
        <title>Metagenomic assembly of (sub)arctic Cyanobacteria and their associated microbiome from non-axenic cultures.</title>
        <authorList>
            <person name="Baurain D."/>
        </authorList>
    </citation>
    <scope>NUCLEOTIDE SEQUENCE [LARGE SCALE GENOMIC DNA]</scope>
    <source>
        <strain evidence="2">ULC041bin1</strain>
    </source>
</reference>
<dbReference type="AlphaFoldDB" id="A0A2W4Y327"/>
<proteinExistence type="predicted"/>
<sequence>METLMSNPRTESDNFDPNIIPAETAARKEREGSGYKQVNEEEAGDSINTTGGATVDQEGLANNYPVEPEMYIDEPGDLREEEEARKDRRRAELSEINQTDEEGKVTSGSDTRGKGVGLV</sequence>
<reference evidence="3" key="1">
    <citation type="submission" date="2018-04" db="EMBL/GenBank/DDBJ databases">
        <authorList>
            <person name="Cornet L."/>
        </authorList>
    </citation>
    <scope>NUCLEOTIDE SEQUENCE [LARGE SCALE GENOMIC DNA]</scope>
</reference>
<feature type="compositionally biased region" description="Basic and acidic residues" evidence="1">
    <location>
        <begin position="76"/>
        <end position="93"/>
    </location>
</feature>
<dbReference type="Proteomes" id="UP000249081">
    <property type="component" value="Unassembled WGS sequence"/>
</dbReference>
<protein>
    <submittedName>
        <fullName evidence="2">Uncharacterized protein</fullName>
    </submittedName>
</protein>
<evidence type="ECO:0000313" key="3">
    <source>
        <dbReference type="Proteomes" id="UP000249081"/>
    </source>
</evidence>
<name>A0A2W4Y327_9CYAN</name>
<gene>
    <name evidence="2" type="ORF">DCF17_10715</name>
</gene>
<evidence type="ECO:0000313" key="2">
    <source>
        <dbReference type="EMBL" id="PZO41415.1"/>
    </source>
</evidence>
<evidence type="ECO:0000256" key="1">
    <source>
        <dbReference type="SAM" id="MobiDB-lite"/>
    </source>
</evidence>
<dbReference type="EMBL" id="QBMN01000064">
    <property type="protein sequence ID" value="PZO41415.1"/>
    <property type="molecule type" value="Genomic_DNA"/>
</dbReference>